<evidence type="ECO:0000313" key="2">
    <source>
        <dbReference type="Proteomes" id="UP001054252"/>
    </source>
</evidence>
<evidence type="ECO:0000313" key="1">
    <source>
        <dbReference type="EMBL" id="GKU99953.1"/>
    </source>
</evidence>
<gene>
    <name evidence="1" type="ORF">SLEP1_g12727</name>
</gene>
<organism evidence="1 2">
    <name type="scientific">Rubroshorea leprosula</name>
    <dbReference type="NCBI Taxonomy" id="152421"/>
    <lineage>
        <taxon>Eukaryota</taxon>
        <taxon>Viridiplantae</taxon>
        <taxon>Streptophyta</taxon>
        <taxon>Embryophyta</taxon>
        <taxon>Tracheophyta</taxon>
        <taxon>Spermatophyta</taxon>
        <taxon>Magnoliopsida</taxon>
        <taxon>eudicotyledons</taxon>
        <taxon>Gunneridae</taxon>
        <taxon>Pentapetalae</taxon>
        <taxon>rosids</taxon>
        <taxon>malvids</taxon>
        <taxon>Malvales</taxon>
        <taxon>Dipterocarpaceae</taxon>
        <taxon>Rubroshorea</taxon>
    </lineage>
</organism>
<proteinExistence type="predicted"/>
<dbReference type="EMBL" id="BPVZ01000015">
    <property type="protein sequence ID" value="GKU99953.1"/>
    <property type="molecule type" value="Genomic_DNA"/>
</dbReference>
<accession>A0AAV5IJA9</accession>
<name>A0AAV5IJA9_9ROSI</name>
<reference evidence="1 2" key="1">
    <citation type="journal article" date="2021" name="Commun. Biol.">
        <title>The genome of Shorea leprosula (Dipterocarpaceae) highlights the ecological relevance of drought in aseasonal tropical rainforests.</title>
        <authorList>
            <person name="Ng K.K.S."/>
            <person name="Kobayashi M.J."/>
            <person name="Fawcett J.A."/>
            <person name="Hatakeyama M."/>
            <person name="Paape T."/>
            <person name="Ng C.H."/>
            <person name="Ang C.C."/>
            <person name="Tnah L.H."/>
            <person name="Lee C.T."/>
            <person name="Nishiyama T."/>
            <person name="Sese J."/>
            <person name="O'Brien M.J."/>
            <person name="Copetti D."/>
            <person name="Mohd Noor M.I."/>
            <person name="Ong R.C."/>
            <person name="Putra M."/>
            <person name="Sireger I.Z."/>
            <person name="Indrioko S."/>
            <person name="Kosugi Y."/>
            <person name="Izuno A."/>
            <person name="Isagi Y."/>
            <person name="Lee S.L."/>
            <person name="Shimizu K.K."/>
        </authorList>
    </citation>
    <scope>NUCLEOTIDE SEQUENCE [LARGE SCALE GENOMIC DNA]</scope>
    <source>
        <strain evidence="1">214</strain>
    </source>
</reference>
<dbReference type="Proteomes" id="UP001054252">
    <property type="component" value="Unassembled WGS sequence"/>
</dbReference>
<protein>
    <submittedName>
        <fullName evidence="1">Uncharacterized protein</fullName>
    </submittedName>
</protein>
<sequence length="111" mass="12070">MEINWLPVLCKLPFNASGSLALLTASPRHSPAVALAHVSPVTRCTFSVRSIEPKHQTVCRSGPQGYSSSRKVKLIEGSNSGAPVPVCYLDLQSQGLDQYPKSRRQVSTLHQ</sequence>
<keyword evidence="2" id="KW-1185">Reference proteome</keyword>
<dbReference type="AlphaFoldDB" id="A0AAV5IJA9"/>
<comment type="caution">
    <text evidence="1">The sequence shown here is derived from an EMBL/GenBank/DDBJ whole genome shotgun (WGS) entry which is preliminary data.</text>
</comment>